<keyword evidence="6" id="KW-1185">Reference proteome</keyword>
<evidence type="ECO:0000313" key="5">
    <source>
        <dbReference type="EMBL" id="GBL45526.1"/>
    </source>
</evidence>
<dbReference type="PROSITE" id="PS51379">
    <property type="entry name" value="4FE4S_FER_2"/>
    <property type="match status" value="1"/>
</dbReference>
<dbReference type="Proteomes" id="UP000286806">
    <property type="component" value="Unassembled WGS sequence"/>
</dbReference>
<evidence type="ECO:0000256" key="1">
    <source>
        <dbReference type="ARBA" id="ARBA00022723"/>
    </source>
</evidence>
<evidence type="ECO:0000256" key="3">
    <source>
        <dbReference type="ARBA" id="ARBA00023014"/>
    </source>
</evidence>
<dbReference type="PANTHER" id="PTHR43255:SF2">
    <property type="entry name" value="HETERODISULFIDE REDUCTASE RELATED PROTEIN"/>
    <property type="match status" value="1"/>
</dbReference>
<dbReference type="InterPro" id="IPR009051">
    <property type="entry name" value="Helical_ferredxn"/>
</dbReference>
<proteinExistence type="predicted"/>
<evidence type="ECO:0000313" key="6">
    <source>
        <dbReference type="Proteomes" id="UP000286806"/>
    </source>
</evidence>
<keyword evidence="1" id="KW-0479">Metal-binding</keyword>
<sequence>MSNLSSQAAAQYNNNFLKEVEAMVEEGNWVKMCMQCGVCSGSCPTNFQAGWDHPPQEIFMMIRAGKREEVLNSQSMWMCTSCYNCIVRCPRKLPITHIMHGLANYAHRLGLAPKNQPTRHFAKLFWNNCIQTGRVNELKLSLGLYFKDGFKQGIINGLAMKDVALGLLKAKRLNPFELFKAHGCKDQKGIHAMLKKAHEIEERRKAIKTA</sequence>
<dbReference type="GO" id="GO:0051536">
    <property type="term" value="F:iron-sulfur cluster binding"/>
    <property type="evidence" value="ECO:0007669"/>
    <property type="project" value="UniProtKB-KW"/>
</dbReference>
<feature type="domain" description="4Fe-4S ferredoxin-type" evidence="4">
    <location>
        <begin position="23"/>
        <end position="54"/>
    </location>
</feature>
<dbReference type="InterPro" id="IPR051460">
    <property type="entry name" value="HdrC_iron-sulfur_subunit"/>
</dbReference>
<dbReference type="SUPFAM" id="SSF46548">
    <property type="entry name" value="alpha-helical ferredoxin"/>
    <property type="match status" value="1"/>
</dbReference>
<dbReference type="OrthoDB" id="9794954at2"/>
<accession>A0A401JD78</accession>
<dbReference type="PROSITE" id="PS00198">
    <property type="entry name" value="4FE4S_FER_1"/>
    <property type="match status" value="2"/>
</dbReference>
<protein>
    <submittedName>
        <fullName evidence="5">CoB--CoM heterodisulfide reductase subunit C</fullName>
    </submittedName>
</protein>
<dbReference type="Gene3D" id="1.10.1060.10">
    <property type="entry name" value="Alpha-helical ferredoxin"/>
    <property type="match status" value="1"/>
</dbReference>
<dbReference type="RefSeq" id="WP_124704348.1">
    <property type="nucleotide sequence ID" value="NZ_BGOW01000013.1"/>
</dbReference>
<dbReference type="EMBL" id="BGOW01000013">
    <property type="protein sequence ID" value="GBL45526.1"/>
    <property type="molecule type" value="Genomic_DNA"/>
</dbReference>
<dbReference type="GO" id="GO:0046872">
    <property type="term" value="F:metal ion binding"/>
    <property type="evidence" value="ECO:0007669"/>
    <property type="project" value="UniProtKB-KW"/>
</dbReference>
<keyword evidence="3" id="KW-0411">Iron-sulfur</keyword>
<dbReference type="AlphaFoldDB" id="A0A401JD78"/>
<dbReference type="InterPro" id="IPR017900">
    <property type="entry name" value="4Fe4S_Fe_S_CS"/>
</dbReference>
<dbReference type="InterPro" id="IPR017896">
    <property type="entry name" value="4Fe4S_Fe-S-bd"/>
</dbReference>
<reference evidence="5 6" key="1">
    <citation type="journal article" date="2019" name="Front. Microbiol.">
        <title>Genomes of Neutrophilic Sulfur-Oxidizing Chemolithoautotrophs Representing 9 Proteobacterial Species From 8 Genera.</title>
        <authorList>
            <person name="Watanabe T."/>
            <person name="Kojima H."/>
            <person name="Umezawa K."/>
            <person name="Hori C."/>
            <person name="Takasuka T.E."/>
            <person name="Kato Y."/>
            <person name="Fukui M."/>
        </authorList>
    </citation>
    <scope>NUCLEOTIDE SEQUENCE [LARGE SCALE GENOMIC DNA]</scope>
    <source>
        <strain evidence="5 6">TTN</strain>
    </source>
</reference>
<evidence type="ECO:0000256" key="2">
    <source>
        <dbReference type="ARBA" id="ARBA00023004"/>
    </source>
</evidence>
<name>A0A401JD78_9PROT</name>
<dbReference type="GO" id="GO:0005886">
    <property type="term" value="C:plasma membrane"/>
    <property type="evidence" value="ECO:0007669"/>
    <property type="project" value="TreeGrafter"/>
</dbReference>
<dbReference type="PANTHER" id="PTHR43255">
    <property type="entry name" value="IRON-SULFUR-BINDING OXIDOREDUCTASE FADF-RELATED-RELATED"/>
    <property type="match status" value="1"/>
</dbReference>
<keyword evidence="2" id="KW-0408">Iron</keyword>
<comment type="caution">
    <text evidence="5">The sequence shown here is derived from an EMBL/GenBank/DDBJ whole genome shotgun (WGS) entry which is preliminary data.</text>
</comment>
<gene>
    <name evidence="5" type="ORF">SFMTTN_1336</name>
</gene>
<organism evidence="5 6">
    <name type="scientific">Sulfuriferula multivorans</name>
    <dbReference type="NCBI Taxonomy" id="1559896"/>
    <lineage>
        <taxon>Bacteria</taxon>
        <taxon>Pseudomonadati</taxon>
        <taxon>Pseudomonadota</taxon>
        <taxon>Betaproteobacteria</taxon>
        <taxon>Nitrosomonadales</taxon>
        <taxon>Sulfuricellaceae</taxon>
        <taxon>Sulfuriferula</taxon>
    </lineage>
</organism>
<evidence type="ECO:0000259" key="4">
    <source>
        <dbReference type="PROSITE" id="PS51379"/>
    </source>
</evidence>
<dbReference type="Pfam" id="PF13183">
    <property type="entry name" value="Fer4_8"/>
    <property type="match status" value="1"/>
</dbReference>